<evidence type="ECO:0000313" key="1">
    <source>
        <dbReference type="EnsemblMetazoa" id="GPPI020787-PA"/>
    </source>
</evidence>
<keyword evidence="2" id="KW-1185">Reference proteome</keyword>
<sequence length="122" mass="14163">MANENINEVTIMQRPEKKWVENDKPTMKPFYALYASLTESEISIHSLNGRVFPTFDHTTPNIFITPMLYYERDCQAHMWTGVHSPTYDGNTLYNFFFNPSFHVIVDTSSFLSFTIVLTLAVK</sequence>
<dbReference type="VEuPathDB" id="VectorBase:GPPI020787"/>
<reference evidence="2" key="1">
    <citation type="submission" date="2015-01" db="EMBL/GenBank/DDBJ databases">
        <authorList>
            <person name="Aksoy S."/>
            <person name="Warren W."/>
            <person name="Wilson R.K."/>
        </authorList>
    </citation>
    <scope>NUCLEOTIDE SEQUENCE [LARGE SCALE GENOMIC DNA]</scope>
    <source>
        <strain evidence="2">IAEA</strain>
    </source>
</reference>
<dbReference type="EMBL" id="JXJN01009268">
    <property type="status" value="NOT_ANNOTATED_CDS"/>
    <property type="molecule type" value="Genomic_DNA"/>
</dbReference>
<protein>
    <submittedName>
        <fullName evidence="1">Uncharacterized protein</fullName>
    </submittedName>
</protein>
<dbReference type="EnsemblMetazoa" id="GPPI020787-RA">
    <property type="protein sequence ID" value="GPPI020787-PA"/>
    <property type="gene ID" value="GPPI020787"/>
</dbReference>
<dbReference type="Proteomes" id="UP000092460">
    <property type="component" value="Unassembled WGS sequence"/>
</dbReference>
<evidence type="ECO:0000313" key="2">
    <source>
        <dbReference type="Proteomes" id="UP000092460"/>
    </source>
</evidence>
<accession>A0A1B0B6X9</accession>
<organism evidence="1 2">
    <name type="scientific">Glossina palpalis gambiensis</name>
    <dbReference type="NCBI Taxonomy" id="67801"/>
    <lineage>
        <taxon>Eukaryota</taxon>
        <taxon>Metazoa</taxon>
        <taxon>Ecdysozoa</taxon>
        <taxon>Arthropoda</taxon>
        <taxon>Hexapoda</taxon>
        <taxon>Insecta</taxon>
        <taxon>Pterygota</taxon>
        <taxon>Neoptera</taxon>
        <taxon>Endopterygota</taxon>
        <taxon>Diptera</taxon>
        <taxon>Brachycera</taxon>
        <taxon>Muscomorpha</taxon>
        <taxon>Hippoboscoidea</taxon>
        <taxon>Glossinidae</taxon>
        <taxon>Glossina</taxon>
    </lineage>
</organism>
<name>A0A1B0B6X9_9MUSC</name>
<reference evidence="1" key="2">
    <citation type="submission" date="2020-05" db="UniProtKB">
        <authorList>
            <consortium name="EnsemblMetazoa"/>
        </authorList>
    </citation>
    <scope>IDENTIFICATION</scope>
    <source>
        <strain evidence="1">IAEA</strain>
    </source>
</reference>
<proteinExistence type="predicted"/>
<dbReference type="AlphaFoldDB" id="A0A1B0B6X9"/>